<comment type="caution">
    <text evidence="2">The sequence shown here is derived from an EMBL/GenBank/DDBJ whole genome shotgun (WGS) entry which is preliminary data.</text>
</comment>
<accession>A0A7Z0JAK2</accession>
<organism evidence="2 3">
    <name type="scientific">Nocardiopsis aegyptia</name>
    <dbReference type="NCBI Taxonomy" id="220378"/>
    <lineage>
        <taxon>Bacteria</taxon>
        <taxon>Bacillati</taxon>
        <taxon>Actinomycetota</taxon>
        <taxon>Actinomycetes</taxon>
        <taxon>Streptosporangiales</taxon>
        <taxon>Nocardiopsidaceae</taxon>
        <taxon>Nocardiopsis</taxon>
    </lineage>
</organism>
<dbReference type="AlphaFoldDB" id="A0A7Z0JAK2"/>
<evidence type="ECO:0000313" key="2">
    <source>
        <dbReference type="EMBL" id="NYJ34515.1"/>
    </source>
</evidence>
<gene>
    <name evidence="2" type="ORF">HNR10_002396</name>
</gene>
<dbReference type="Proteomes" id="UP000572051">
    <property type="component" value="Unassembled WGS sequence"/>
</dbReference>
<dbReference type="RefSeq" id="WP_179823165.1">
    <property type="nucleotide sequence ID" value="NZ_JACCFS010000001.1"/>
</dbReference>
<protein>
    <submittedName>
        <fullName evidence="2">Uncharacterized protein</fullName>
    </submittedName>
</protein>
<sequence>MLKKVVITLGVAVAGVALSSGVASADVHPHSAYKSQEICMANAMAAGEDQVAAFCQPSNFDEGEWLLWVQD</sequence>
<feature type="signal peptide" evidence="1">
    <location>
        <begin position="1"/>
        <end position="25"/>
    </location>
</feature>
<dbReference type="EMBL" id="JACCFS010000001">
    <property type="protein sequence ID" value="NYJ34515.1"/>
    <property type="molecule type" value="Genomic_DNA"/>
</dbReference>
<evidence type="ECO:0000313" key="3">
    <source>
        <dbReference type="Proteomes" id="UP000572051"/>
    </source>
</evidence>
<proteinExistence type="predicted"/>
<feature type="chain" id="PRO_5031254449" evidence="1">
    <location>
        <begin position="26"/>
        <end position="71"/>
    </location>
</feature>
<evidence type="ECO:0000256" key="1">
    <source>
        <dbReference type="SAM" id="SignalP"/>
    </source>
</evidence>
<keyword evidence="1" id="KW-0732">Signal</keyword>
<keyword evidence="3" id="KW-1185">Reference proteome</keyword>
<reference evidence="2 3" key="1">
    <citation type="submission" date="2020-07" db="EMBL/GenBank/DDBJ databases">
        <title>Sequencing the genomes of 1000 actinobacteria strains.</title>
        <authorList>
            <person name="Klenk H.-P."/>
        </authorList>
    </citation>
    <scope>NUCLEOTIDE SEQUENCE [LARGE SCALE GENOMIC DNA]</scope>
    <source>
        <strain evidence="2 3">DSM 44442</strain>
    </source>
</reference>
<name>A0A7Z0JAK2_9ACTN</name>